<evidence type="ECO:0000313" key="1">
    <source>
        <dbReference type="EMBL" id="KAH3819928.1"/>
    </source>
</evidence>
<sequence>MSSHPTSSHTNRNTSSIVGFSVKILYAITSRLGPECKSYRRDRQNNAEGGGVFLLVSNKYASDEPAGVNPPDDCEVVWCKIKVKGALDWLGGDFNLADIDWENECQKPQASNMKQCQQLLDIAKTLSLSRLLINP</sequence>
<reference evidence="1" key="1">
    <citation type="journal article" date="2019" name="bioRxiv">
        <title>The Genome of the Zebra Mussel, Dreissena polymorpha: A Resource for Invasive Species Research.</title>
        <authorList>
            <person name="McCartney M.A."/>
            <person name="Auch B."/>
            <person name="Kono T."/>
            <person name="Mallez S."/>
            <person name="Zhang Y."/>
            <person name="Obille A."/>
            <person name="Becker A."/>
            <person name="Abrahante J.E."/>
            <person name="Garbe J."/>
            <person name="Badalamenti J.P."/>
            <person name="Herman A."/>
            <person name="Mangelson H."/>
            <person name="Liachko I."/>
            <person name="Sullivan S."/>
            <person name="Sone E.D."/>
            <person name="Koren S."/>
            <person name="Silverstein K.A.T."/>
            <person name="Beckman K.B."/>
            <person name="Gohl D.M."/>
        </authorList>
    </citation>
    <scope>NUCLEOTIDE SEQUENCE</scope>
    <source>
        <strain evidence="1">Duluth1</strain>
        <tissue evidence="1">Whole animal</tissue>
    </source>
</reference>
<evidence type="ECO:0000313" key="2">
    <source>
        <dbReference type="Proteomes" id="UP000828390"/>
    </source>
</evidence>
<comment type="caution">
    <text evidence="1">The sequence shown here is derived from an EMBL/GenBank/DDBJ whole genome shotgun (WGS) entry which is preliminary data.</text>
</comment>
<dbReference type="AlphaFoldDB" id="A0A9D4GQH8"/>
<accession>A0A9D4GQH8</accession>
<organism evidence="1 2">
    <name type="scientific">Dreissena polymorpha</name>
    <name type="common">Zebra mussel</name>
    <name type="synonym">Mytilus polymorpha</name>
    <dbReference type="NCBI Taxonomy" id="45954"/>
    <lineage>
        <taxon>Eukaryota</taxon>
        <taxon>Metazoa</taxon>
        <taxon>Spiralia</taxon>
        <taxon>Lophotrochozoa</taxon>
        <taxon>Mollusca</taxon>
        <taxon>Bivalvia</taxon>
        <taxon>Autobranchia</taxon>
        <taxon>Heteroconchia</taxon>
        <taxon>Euheterodonta</taxon>
        <taxon>Imparidentia</taxon>
        <taxon>Neoheterodontei</taxon>
        <taxon>Myida</taxon>
        <taxon>Dreissenoidea</taxon>
        <taxon>Dreissenidae</taxon>
        <taxon>Dreissena</taxon>
    </lineage>
</organism>
<protein>
    <submittedName>
        <fullName evidence="1">Uncharacterized protein</fullName>
    </submittedName>
</protein>
<dbReference type="Proteomes" id="UP000828390">
    <property type="component" value="Unassembled WGS sequence"/>
</dbReference>
<reference evidence="1" key="2">
    <citation type="submission" date="2020-11" db="EMBL/GenBank/DDBJ databases">
        <authorList>
            <person name="McCartney M.A."/>
            <person name="Auch B."/>
            <person name="Kono T."/>
            <person name="Mallez S."/>
            <person name="Becker A."/>
            <person name="Gohl D.M."/>
            <person name="Silverstein K.A.T."/>
            <person name="Koren S."/>
            <person name="Bechman K.B."/>
            <person name="Herman A."/>
            <person name="Abrahante J.E."/>
            <person name="Garbe J."/>
        </authorList>
    </citation>
    <scope>NUCLEOTIDE SEQUENCE</scope>
    <source>
        <strain evidence="1">Duluth1</strain>
        <tissue evidence="1">Whole animal</tissue>
    </source>
</reference>
<proteinExistence type="predicted"/>
<keyword evidence="2" id="KW-1185">Reference proteome</keyword>
<name>A0A9D4GQH8_DREPO</name>
<dbReference type="EMBL" id="JAIWYP010000005">
    <property type="protein sequence ID" value="KAH3819928.1"/>
    <property type="molecule type" value="Genomic_DNA"/>
</dbReference>
<gene>
    <name evidence="1" type="ORF">DPMN_121672</name>
</gene>